<evidence type="ECO:0000256" key="6">
    <source>
        <dbReference type="SAM" id="Phobius"/>
    </source>
</evidence>
<organism evidence="8 9">
    <name type="scientific">Hermanssonia centrifuga</name>
    <dbReference type="NCBI Taxonomy" id="98765"/>
    <lineage>
        <taxon>Eukaryota</taxon>
        <taxon>Fungi</taxon>
        <taxon>Dikarya</taxon>
        <taxon>Basidiomycota</taxon>
        <taxon>Agaricomycotina</taxon>
        <taxon>Agaricomycetes</taxon>
        <taxon>Polyporales</taxon>
        <taxon>Meruliaceae</taxon>
        <taxon>Hermanssonia</taxon>
    </lineage>
</organism>
<dbReference type="InterPro" id="IPR020846">
    <property type="entry name" value="MFS_dom"/>
</dbReference>
<dbReference type="Proteomes" id="UP000309038">
    <property type="component" value="Unassembled WGS sequence"/>
</dbReference>
<dbReference type="PANTHER" id="PTHR23501:SF191">
    <property type="entry name" value="VACUOLAR BASIC AMINO ACID TRANSPORTER 4"/>
    <property type="match status" value="1"/>
</dbReference>
<keyword evidence="5 6" id="KW-0472">Membrane</keyword>
<reference evidence="8 9" key="1">
    <citation type="submission" date="2019-02" db="EMBL/GenBank/DDBJ databases">
        <title>Genome sequencing of the rare red list fungi Phlebia centrifuga.</title>
        <authorList>
            <person name="Buettner E."/>
            <person name="Kellner H."/>
        </authorList>
    </citation>
    <scope>NUCLEOTIDE SEQUENCE [LARGE SCALE GENOMIC DNA]</scope>
    <source>
        <strain evidence="8 9">DSM 108282</strain>
    </source>
</reference>
<evidence type="ECO:0000256" key="1">
    <source>
        <dbReference type="ARBA" id="ARBA00004127"/>
    </source>
</evidence>
<keyword evidence="4 6" id="KW-1133">Transmembrane helix</keyword>
<protein>
    <recommendedName>
        <fullName evidence="7">Major facilitator superfamily (MFS) profile domain-containing protein</fullName>
    </recommendedName>
</protein>
<feature type="transmembrane region" description="Helical" evidence="6">
    <location>
        <begin position="299"/>
        <end position="323"/>
    </location>
</feature>
<feature type="transmembrane region" description="Helical" evidence="6">
    <location>
        <begin position="266"/>
        <end position="287"/>
    </location>
</feature>
<feature type="transmembrane region" description="Helical" evidence="6">
    <location>
        <begin position="171"/>
        <end position="194"/>
    </location>
</feature>
<dbReference type="GO" id="GO:0005886">
    <property type="term" value="C:plasma membrane"/>
    <property type="evidence" value="ECO:0007669"/>
    <property type="project" value="TreeGrafter"/>
</dbReference>
<dbReference type="SUPFAM" id="SSF103473">
    <property type="entry name" value="MFS general substrate transporter"/>
    <property type="match status" value="1"/>
</dbReference>
<evidence type="ECO:0000256" key="4">
    <source>
        <dbReference type="ARBA" id="ARBA00022989"/>
    </source>
</evidence>
<feature type="transmembrane region" description="Helical" evidence="6">
    <location>
        <begin position="374"/>
        <end position="394"/>
    </location>
</feature>
<dbReference type="GO" id="GO:0012505">
    <property type="term" value="C:endomembrane system"/>
    <property type="evidence" value="ECO:0007669"/>
    <property type="project" value="UniProtKB-SubCell"/>
</dbReference>
<feature type="transmembrane region" description="Helical" evidence="6">
    <location>
        <begin position="76"/>
        <end position="99"/>
    </location>
</feature>
<dbReference type="InterPro" id="IPR011701">
    <property type="entry name" value="MFS"/>
</dbReference>
<name>A0A4S4KDB2_9APHY</name>
<evidence type="ECO:0000256" key="2">
    <source>
        <dbReference type="ARBA" id="ARBA00022448"/>
    </source>
</evidence>
<evidence type="ECO:0000256" key="3">
    <source>
        <dbReference type="ARBA" id="ARBA00022692"/>
    </source>
</evidence>
<accession>A0A4S4KDB2</accession>
<dbReference type="AlphaFoldDB" id="A0A4S4KDB2"/>
<comment type="subcellular location">
    <subcellularLocation>
        <location evidence="1">Endomembrane system</location>
        <topology evidence="1">Multi-pass membrane protein</topology>
    </subcellularLocation>
</comment>
<feature type="transmembrane region" description="Helical" evidence="6">
    <location>
        <begin position="120"/>
        <end position="151"/>
    </location>
</feature>
<feature type="transmembrane region" description="Helical" evidence="6">
    <location>
        <begin position="235"/>
        <end position="254"/>
    </location>
</feature>
<sequence length="435" mass="46095">MLLCEVWVFIIGNIIAGTARNLPQLVAGRLLAGVGGAELTHERQRSSYLNLINAVFIVADSLGPIIGGVLAKSGNWRWIFLLNAPVGTIITAVLIYAVHIKHYPNGVPERSQATVKKLDLLGMTLLICWLTLLIVALNLGAGCAFAAFVIAENYATHPVIPMGLFVTWHSRNVPIITVARTLLFFHLFATTFYLPIFLQVTGKSSVLAAALVIPFLLTAALSSIAMGHVATKFGLVRPPFLFGLAILPVGMGLMSTIDERTSLGKVVGYMLICGLGFGAGTQTSMIIPQVGLSEDLLPTVTAFISATPNLGGVLGVGIIGTVINSEFRSSVSNLLGSEDVPQHINDAVTAAMDPITGPEVITAYIGAFRLGFRILAGIAAFQFVLCLALGKVVLSGGKPEILDVSPTEDKVALERPGTVTQTEKDVGIEEVTRET</sequence>
<evidence type="ECO:0000313" key="8">
    <source>
        <dbReference type="EMBL" id="THG96045.1"/>
    </source>
</evidence>
<evidence type="ECO:0000256" key="5">
    <source>
        <dbReference type="ARBA" id="ARBA00023136"/>
    </source>
</evidence>
<feature type="domain" description="Major facilitator superfamily (MFS) profile" evidence="7">
    <location>
        <begin position="1"/>
        <end position="394"/>
    </location>
</feature>
<proteinExistence type="predicted"/>
<keyword evidence="2" id="KW-0813">Transport</keyword>
<evidence type="ECO:0000259" key="7">
    <source>
        <dbReference type="PROSITE" id="PS50850"/>
    </source>
</evidence>
<evidence type="ECO:0000313" key="9">
    <source>
        <dbReference type="Proteomes" id="UP000309038"/>
    </source>
</evidence>
<dbReference type="InterPro" id="IPR036259">
    <property type="entry name" value="MFS_trans_sf"/>
</dbReference>
<feature type="transmembrane region" description="Helical" evidence="6">
    <location>
        <begin position="48"/>
        <end position="70"/>
    </location>
</feature>
<dbReference type="PROSITE" id="PS50850">
    <property type="entry name" value="MFS"/>
    <property type="match status" value="1"/>
</dbReference>
<dbReference type="GO" id="GO:0022857">
    <property type="term" value="F:transmembrane transporter activity"/>
    <property type="evidence" value="ECO:0007669"/>
    <property type="project" value="InterPro"/>
</dbReference>
<dbReference type="EMBL" id="SGPJ01000267">
    <property type="protein sequence ID" value="THG96045.1"/>
    <property type="molecule type" value="Genomic_DNA"/>
</dbReference>
<keyword evidence="3 6" id="KW-0812">Transmembrane</keyword>
<dbReference type="PANTHER" id="PTHR23501">
    <property type="entry name" value="MAJOR FACILITATOR SUPERFAMILY"/>
    <property type="match status" value="1"/>
</dbReference>
<keyword evidence="9" id="KW-1185">Reference proteome</keyword>
<dbReference type="Pfam" id="PF07690">
    <property type="entry name" value="MFS_1"/>
    <property type="match status" value="1"/>
</dbReference>
<dbReference type="Gene3D" id="1.20.1250.20">
    <property type="entry name" value="MFS general substrate transporter like domains"/>
    <property type="match status" value="2"/>
</dbReference>
<feature type="transmembrane region" description="Helical" evidence="6">
    <location>
        <begin position="206"/>
        <end position="229"/>
    </location>
</feature>
<comment type="caution">
    <text evidence="8">The sequence shown here is derived from an EMBL/GenBank/DDBJ whole genome shotgun (WGS) entry which is preliminary data.</text>
</comment>
<gene>
    <name evidence="8" type="ORF">EW026_g5724</name>
</gene>